<gene>
    <name evidence="2" type="ORF">FF124_14905</name>
</gene>
<dbReference type="RefSeq" id="WP_138749283.1">
    <property type="nucleotide sequence ID" value="NZ_VCLB01000008.1"/>
</dbReference>
<evidence type="ECO:0000259" key="1">
    <source>
        <dbReference type="Pfam" id="PF03886"/>
    </source>
</evidence>
<dbReference type="Pfam" id="PF03886">
    <property type="entry name" value="ABC_trans_aux"/>
    <property type="match status" value="1"/>
</dbReference>
<name>A0A5C4JNZ4_9HYPH</name>
<organism evidence="2 3">
    <name type="scientific">Martelella lutilitoris</name>
    <dbReference type="NCBI Taxonomy" id="2583532"/>
    <lineage>
        <taxon>Bacteria</taxon>
        <taxon>Pseudomonadati</taxon>
        <taxon>Pseudomonadota</taxon>
        <taxon>Alphaproteobacteria</taxon>
        <taxon>Hyphomicrobiales</taxon>
        <taxon>Aurantimonadaceae</taxon>
        <taxon>Martelella</taxon>
    </lineage>
</organism>
<reference evidence="2 3" key="1">
    <citation type="submission" date="2019-06" db="EMBL/GenBank/DDBJ databases">
        <title>Martelella lutilitoris sp. nov., isolated from a tidal mudflat.</title>
        <authorList>
            <person name="Kim Y.-J."/>
        </authorList>
    </citation>
    <scope>NUCLEOTIDE SEQUENCE [LARGE SCALE GENOMIC DNA]</scope>
    <source>
        <strain evidence="2 3">GH2-6</strain>
    </source>
</reference>
<dbReference type="Proteomes" id="UP000307874">
    <property type="component" value="Unassembled WGS sequence"/>
</dbReference>
<accession>A0A5C4JNZ4</accession>
<keyword evidence="3" id="KW-1185">Reference proteome</keyword>
<evidence type="ECO:0000313" key="2">
    <source>
        <dbReference type="EMBL" id="TNB46844.1"/>
    </source>
</evidence>
<evidence type="ECO:0000313" key="3">
    <source>
        <dbReference type="Proteomes" id="UP000307874"/>
    </source>
</evidence>
<dbReference type="SUPFAM" id="SSF159594">
    <property type="entry name" value="XCC0632-like"/>
    <property type="match status" value="1"/>
</dbReference>
<dbReference type="OrthoDB" id="9808689at2"/>
<dbReference type="InterPro" id="IPR005586">
    <property type="entry name" value="ABC_trans_aux"/>
</dbReference>
<comment type="caution">
    <text evidence="2">The sequence shown here is derived from an EMBL/GenBank/DDBJ whole genome shotgun (WGS) entry which is preliminary data.</text>
</comment>
<dbReference type="PROSITE" id="PS51257">
    <property type="entry name" value="PROKAR_LIPOPROTEIN"/>
    <property type="match status" value="1"/>
</dbReference>
<feature type="domain" description="ABC-type transport auxiliary lipoprotein component" evidence="1">
    <location>
        <begin position="39"/>
        <end position="200"/>
    </location>
</feature>
<proteinExistence type="predicted"/>
<dbReference type="AlphaFoldDB" id="A0A5C4JNZ4"/>
<sequence length="208" mass="21674">MFFAAREKAGALIRPLVALGLLAAGLSGCALRPPSDTFDLTAKAATEVTSNRARTARLQLLVPTPSAIQVLDNRGIVVRLSGSELRYLANAQWSDLLPAVVQARLVAGLENTGLFGGVGMPGQGLAIDYQVVVEIREFAIDAAGPGTADVELSVKLLDDRTGVVRAQRLFESSVGVNSSASSGVLVAALDKAFADVQAEMVSWIAATL</sequence>
<dbReference type="Gene3D" id="3.40.50.10610">
    <property type="entry name" value="ABC-type transport auxiliary lipoprotein component"/>
    <property type="match status" value="1"/>
</dbReference>
<dbReference type="EMBL" id="VCLB01000008">
    <property type="protein sequence ID" value="TNB46844.1"/>
    <property type="molecule type" value="Genomic_DNA"/>
</dbReference>
<protein>
    <submittedName>
        <fullName evidence="2">ABC transporter</fullName>
    </submittedName>
</protein>